<dbReference type="InterPro" id="IPR004099">
    <property type="entry name" value="Pyr_nucl-diS_OxRdtase_dimer"/>
</dbReference>
<dbReference type="PANTHER" id="PTHR43014:SF2">
    <property type="entry name" value="MERCURIC REDUCTASE"/>
    <property type="match status" value="1"/>
</dbReference>
<comment type="caution">
    <text evidence="14">The sequence shown here is derived from an EMBL/GenBank/DDBJ whole genome shotgun (WGS) entry which is preliminary data.</text>
</comment>
<comment type="similarity">
    <text evidence="2 9">Belongs to the class-I pyridine nucleotide-disulfide oxidoreductase family.</text>
</comment>
<feature type="domain" description="Pyridine nucleotide-disulphide oxidoreductase dimerisation" evidence="11">
    <location>
        <begin position="566"/>
        <end position="672"/>
    </location>
</feature>
<evidence type="ECO:0000256" key="5">
    <source>
        <dbReference type="ARBA" id="ARBA00022857"/>
    </source>
</evidence>
<gene>
    <name evidence="14" type="ORF">L2A60_08570</name>
</gene>
<feature type="transmembrane region" description="Helical" evidence="10">
    <location>
        <begin position="205"/>
        <end position="223"/>
    </location>
</feature>
<keyword evidence="7" id="KW-1015">Disulfide bond</keyword>
<evidence type="ECO:0000259" key="11">
    <source>
        <dbReference type="Pfam" id="PF02852"/>
    </source>
</evidence>
<evidence type="ECO:0000256" key="10">
    <source>
        <dbReference type="SAM" id="Phobius"/>
    </source>
</evidence>
<dbReference type="Gene3D" id="3.50.50.60">
    <property type="entry name" value="FAD/NAD(P)-binding domain"/>
    <property type="match status" value="2"/>
</dbReference>
<reference evidence="14 15" key="1">
    <citation type="submission" date="2022-01" db="EMBL/GenBank/DDBJ databases">
        <authorList>
            <person name="Won M."/>
            <person name="Kim S.-J."/>
            <person name="Kwon S.-W."/>
        </authorList>
    </citation>
    <scope>NUCLEOTIDE SEQUENCE [LARGE SCALE GENOMIC DNA]</scope>
    <source>
        <strain evidence="14 15">KCTC 23505</strain>
    </source>
</reference>
<dbReference type="Pfam" id="PF07992">
    <property type="entry name" value="Pyr_redox_2"/>
    <property type="match status" value="1"/>
</dbReference>
<evidence type="ECO:0000256" key="7">
    <source>
        <dbReference type="ARBA" id="ARBA00023157"/>
    </source>
</evidence>
<feature type="domain" description="FAD/NAD(P)-binding" evidence="12">
    <location>
        <begin position="245"/>
        <end position="544"/>
    </location>
</feature>
<feature type="transmembrane region" description="Helical" evidence="10">
    <location>
        <begin position="139"/>
        <end position="160"/>
    </location>
</feature>
<dbReference type="SUPFAM" id="SSF55424">
    <property type="entry name" value="FAD/NAD-linked reductases, dimerisation (C-terminal) domain"/>
    <property type="match status" value="1"/>
</dbReference>
<keyword evidence="10" id="KW-1133">Transmembrane helix</keyword>
<feature type="transmembrane region" description="Helical" evidence="10">
    <location>
        <begin position="12"/>
        <end position="38"/>
    </location>
</feature>
<dbReference type="PRINTS" id="PR00411">
    <property type="entry name" value="PNDRDTASEI"/>
</dbReference>
<dbReference type="InterPro" id="IPR023753">
    <property type="entry name" value="FAD/NAD-binding_dom"/>
</dbReference>
<keyword evidence="10" id="KW-0812">Transmembrane</keyword>
<evidence type="ECO:0000256" key="8">
    <source>
        <dbReference type="ARBA" id="ARBA00023284"/>
    </source>
</evidence>
<dbReference type="InterPro" id="IPR032816">
    <property type="entry name" value="VTT_dom"/>
</dbReference>
<dbReference type="InterPro" id="IPR036188">
    <property type="entry name" value="FAD/NAD-bd_sf"/>
</dbReference>
<evidence type="ECO:0000256" key="1">
    <source>
        <dbReference type="ARBA" id="ARBA00001974"/>
    </source>
</evidence>
<dbReference type="RefSeq" id="WP_235703970.1">
    <property type="nucleotide sequence ID" value="NZ_JAKGBZ010000013.1"/>
</dbReference>
<evidence type="ECO:0000313" key="14">
    <source>
        <dbReference type="EMBL" id="MCF3946733.1"/>
    </source>
</evidence>
<evidence type="ECO:0000256" key="4">
    <source>
        <dbReference type="ARBA" id="ARBA00022827"/>
    </source>
</evidence>
<keyword evidence="10" id="KW-0472">Membrane</keyword>
<evidence type="ECO:0000259" key="12">
    <source>
        <dbReference type="Pfam" id="PF07992"/>
    </source>
</evidence>
<feature type="domain" description="VTT" evidence="13">
    <location>
        <begin position="78"/>
        <end position="189"/>
    </location>
</feature>
<feature type="transmembrane region" description="Helical" evidence="10">
    <location>
        <begin position="244"/>
        <end position="262"/>
    </location>
</feature>
<evidence type="ECO:0000256" key="3">
    <source>
        <dbReference type="ARBA" id="ARBA00022630"/>
    </source>
</evidence>
<dbReference type="Gene3D" id="3.30.390.30">
    <property type="match status" value="1"/>
</dbReference>
<evidence type="ECO:0000256" key="2">
    <source>
        <dbReference type="ARBA" id="ARBA00007532"/>
    </source>
</evidence>
<evidence type="ECO:0000259" key="13">
    <source>
        <dbReference type="Pfam" id="PF09335"/>
    </source>
</evidence>
<dbReference type="EMBL" id="JAKGBZ010000013">
    <property type="protein sequence ID" value="MCF3946733.1"/>
    <property type="molecule type" value="Genomic_DNA"/>
</dbReference>
<keyword evidence="4 9" id="KW-0274">FAD</keyword>
<proteinExistence type="inferred from homology"/>
<dbReference type="SUPFAM" id="SSF51905">
    <property type="entry name" value="FAD/NAD(P)-binding domain"/>
    <property type="match status" value="1"/>
</dbReference>
<dbReference type="InterPro" id="IPR012999">
    <property type="entry name" value="Pyr_OxRdtase_I_AS"/>
</dbReference>
<dbReference type="Pfam" id="PF09335">
    <property type="entry name" value="VTT_dom"/>
    <property type="match status" value="1"/>
</dbReference>
<protein>
    <submittedName>
        <fullName evidence="14">FAD-dependent oxidoreductase</fullName>
    </submittedName>
</protein>
<comment type="cofactor">
    <cofactor evidence="1">
        <name>FAD</name>
        <dbReference type="ChEBI" id="CHEBI:57692"/>
    </cofactor>
</comment>
<feature type="transmembrane region" description="Helical" evidence="10">
    <location>
        <begin position="172"/>
        <end position="193"/>
    </location>
</feature>
<keyword evidence="15" id="KW-1185">Reference proteome</keyword>
<dbReference type="PANTHER" id="PTHR43014">
    <property type="entry name" value="MERCURIC REDUCTASE"/>
    <property type="match status" value="1"/>
</dbReference>
<organism evidence="14 15">
    <name type="scientific">Acidiphilium iwatense</name>
    <dbReference type="NCBI Taxonomy" id="768198"/>
    <lineage>
        <taxon>Bacteria</taxon>
        <taxon>Pseudomonadati</taxon>
        <taxon>Pseudomonadota</taxon>
        <taxon>Alphaproteobacteria</taxon>
        <taxon>Acetobacterales</taxon>
        <taxon>Acidocellaceae</taxon>
        <taxon>Acidiphilium</taxon>
    </lineage>
</organism>
<dbReference type="Pfam" id="PF02852">
    <property type="entry name" value="Pyr_redox_dim"/>
    <property type="match status" value="1"/>
</dbReference>
<evidence type="ECO:0000313" key="15">
    <source>
        <dbReference type="Proteomes" id="UP001521209"/>
    </source>
</evidence>
<accession>A0ABS9DVG6</accession>
<keyword evidence="3 9" id="KW-0285">Flavoprotein</keyword>
<dbReference type="PRINTS" id="PR00368">
    <property type="entry name" value="FADPNR"/>
</dbReference>
<feature type="transmembrane region" description="Helical" evidence="10">
    <location>
        <begin position="58"/>
        <end position="81"/>
    </location>
</feature>
<keyword evidence="8 9" id="KW-0676">Redox-active center</keyword>
<dbReference type="InterPro" id="IPR016156">
    <property type="entry name" value="FAD/NAD-linked_Rdtase_dimer_sf"/>
</dbReference>
<keyword evidence="6 9" id="KW-0560">Oxidoreductase</keyword>
<dbReference type="PROSITE" id="PS00076">
    <property type="entry name" value="PYRIDINE_REDOX_1"/>
    <property type="match status" value="1"/>
</dbReference>
<evidence type="ECO:0000256" key="6">
    <source>
        <dbReference type="ARBA" id="ARBA00023002"/>
    </source>
</evidence>
<sequence length="700" mass="74912">MSGPIRRSWLRWFAAGAIAIVFVLFFTLGGAHVLTVAALRAHLALLGRFIALHPVESFALYFALYVVATGLSVPGAAALTLGAGALFGLAEGVVLVSFAASIGASIAFLVSRFLLRDWAASRFPAMFERVDRGVARDGAFYILSLRLVPAVPFVLINTLAGLTRLDLKRFYWASQFGMLPGTIIYVNAGVGLARLGEGGEILPPRLLIGLLLLAILPIAATRLRDALARKRIYTRWQRPRRFDRDVVVIGAGSAGLVSAYVANALRAEVTLIEAGHMGGDCLNTGCVPSKSLLRSAREGLSFTEARMRIREAITVIAPHDSVARYASMGIDVRQGRAMIETPWSVRVDGEIITTRGIIIATGAAPIIPPIPGLAEAPYLTSETIWDMAELPRRLVVLGGGPIGCELAQGFARLGAEVTLVEFADRVLLREDDDVSAMIRDALSADGVRVLTGHRAVRADRDDAGFALIAESQGNSSRIAFDRILVAVGRKPRAEGFGLEALEIAMGDAGVVETDAYLRTILPNILACGDVSGPFQFTHAGGYQGGFAALNALFGGIWRFRPDYRAIPAVTFTAPEVARVGLNASAAREAGIVFEETRYELADLDRAIIEGTPQGFVSVLTVPGKDRILGATIVGADAGEMLAGFTIAMQHKLGLKKLLGAIYPYPTRSEAVRAVAGAWRQKHASARGLAILEKYHAWRRG</sequence>
<feature type="transmembrane region" description="Helical" evidence="10">
    <location>
        <begin position="93"/>
        <end position="115"/>
    </location>
</feature>
<evidence type="ECO:0000256" key="9">
    <source>
        <dbReference type="RuleBase" id="RU003691"/>
    </source>
</evidence>
<name>A0ABS9DVG6_9PROT</name>
<dbReference type="Proteomes" id="UP001521209">
    <property type="component" value="Unassembled WGS sequence"/>
</dbReference>
<keyword evidence="5" id="KW-0521">NADP</keyword>